<dbReference type="PANTHER" id="PTHR46586">
    <property type="entry name" value="ANKYRIN REPEAT-CONTAINING PROTEIN"/>
    <property type="match status" value="1"/>
</dbReference>
<evidence type="ECO:0000313" key="2">
    <source>
        <dbReference type="EMBL" id="VFU00566.1"/>
    </source>
</evidence>
<dbReference type="InterPro" id="IPR036770">
    <property type="entry name" value="Ankyrin_rpt-contain_sf"/>
</dbReference>
<sequence length="492" mass="54742">MDQLELLPTAASMDDMAPLRCLEKAKLVVPHAMDAGPAFLHSFSTLIDWKYTRQFQRLETVLTPWLATYGLARLGSFIDDDNDESSDDRLCVVLDYAVYHGREDVVQFLHGRCSLGTYVKTRFLVVAVAGLQIDMLRSEVVTTLVPSRDDLLLAVSLAVSLAAYGNRTEMLRGLFEHYDLPAYQCSFNYDVQGWLTMQSSIDTLEWVMAKAVVPSDELVQMVSQTMLVATCNAKMDVLDWLVDTKGGTEPSWLDKTGDTSAILEGCLQYACFTNHVNVFHWIFEQLGRRNPPTHILPGLDIGACAIVAAATEGSLDMVEYFVALGCSVDATMVAEATQRGHTAVGKYLVDVNMTPMNQPAKAAFVLDLAQRTTTRCDEKVCQYALAVWLAACDDDKDDRDKTLMELLRIMAKEGRVRCVKHVHATMAKSCPKETLWSAEAEALGDATQHRQDQVMRWLTHTMHSNVAADRAVEVDRNVDSVSITSNTWYGDD</sequence>
<evidence type="ECO:0000313" key="1">
    <source>
        <dbReference type="EMBL" id="KAF0684077.1"/>
    </source>
</evidence>
<proteinExistence type="predicted"/>
<dbReference type="PANTHER" id="PTHR46586:SF3">
    <property type="entry name" value="ANKYRIN REPEAT-CONTAINING PROTEIN"/>
    <property type="match status" value="1"/>
</dbReference>
<name>A0A485LP38_9STRA</name>
<dbReference type="EMBL" id="CAADRA010007351">
    <property type="protein sequence ID" value="VFU00566.1"/>
    <property type="molecule type" value="Genomic_DNA"/>
</dbReference>
<organism evidence="2 3">
    <name type="scientific">Aphanomyces stellatus</name>
    <dbReference type="NCBI Taxonomy" id="120398"/>
    <lineage>
        <taxon>Eukaryota</taxon>
        <taxon>Sar</taxon>
        <taxon>Stramenopiles</taxon>
        <taxon>Oomycota</taxon>
        <taxon>Saprolegniomycetes</taxon>
        <taxon>Saprolegniales</taxon>
        <taxon>Verrucalvaceae</taxon>
        <taxon>Aphanomyces</taxon>
    </lineage>
</organism>
<accession>A0A485LP38</accession>
<dbReference type="Proteomes" id="UP000332933">
    <property type="component" value="Unassembled WGS sequence"/>
</dbReference>
<evidence type="ECO:0000313" key="3">
    <source>
        <dbReference type="Proteomes" id="UP000332933"/>
    </source>
</evidence>
<reference evidence="1" key="2">
    <citation type="submission" date="2019-06" db="EMBL/GenBank/DDBJ databases">
        <title>Genomics analysis of Aphanomyces spp. identifies a new class of oomycete effector associated with host adaptation.</title>
        <authorList>
            <person name="Gaulin E."/>
        </authorList>
    </citation>
    <scope>NUCLEOTIDE SEQUENCE</scope>
    <source>
        <strain evidence="1">CBS 578.67</strain>
    </source>
</reference>
<gene>
    <name evidence="2" type="primary">Aste57867_23923</name>
    <name evidence="1" type="ORF">As57867_023850</name>
    <name evidence="2" type="ORF">ASTE57867_23923</name>
</gene>
<reference evidence="2 3" key="1">
    <citation type="submission" date="2019-03" db="EMBL/GenBank/DDBJ databases">
        <authorList>
            <person name="Gaulin E."/>
            <person name="Dumas B."/>
        </authorList>
    </citation>
    <scope>NUCLEOTIDE SEQUENCE [LARGE SCALE GENOMIC DNA]</scope>
    <source>
        <strain evidence="2">CBS 568.67</strain>
    </source>
</reference>
<keyword evidence="3" id="KW-1185">Reference proteome</keyword>
<dbReference type="AlphaFoldDB" id="A0A485LP38"/>
<protein>
    <submittedName>
        <fullName evidence="2">Aste57867_23923 protein</fullName>
    </submittedName>
</protein>
<dbReference type="InterPro" id="IPR052050">
    <property type="entry name" value="SecEffector_AnkRepeat"/>
</dbReference>
<dbReference type="EMBL" id="VJMH01007325">
    <property type="protein sequence ID" value="KAF0684077.1"/>
    <property type="molecule type" value="Genomic_DNA"/>
</dbReference>
<dbReference type="Gene3D" id="1.25.40.20">
    <property type="entry name" value="Ankyrin repeat-containing domain"/>
    <property type="match status" value="1"/>
</dbReference>
<dbReference type="SUPFAM" id="SSF48403">
    <property type="entry name" value="Ankyrin repeat"/>
    <property type="match status" value="1"/>
</dbReference>